<evidence type="ECO:0000313" key="7">
    <source>
        <dbReference type="Proteomes" id="UP000479526"/>
    </source>
</evidence>
<proteinExistence type="inferred from homology"/>
<dbReference type="Pfam" id="PF13416">
    <property type="entry name" value="SBP_bac_8"/>
    <property type="match status" value="1"/>
</dbReference>
<dbReference type="GO" id="GO:0015768">
    <property type="term" value="P:maltose transport"/>
    <property type="evidence" value="ECO:0007669"/>
    <property type="project" value="TreeGrafter"/>
</dbReference>
<comment type="caution">
    <text evidence="6">The sequence shown here is derived from an EMBL/GenBank/DDBJ whole genome shotgun (WGS) entry which is preliminary data.</text>
</comment>
<feature type="compositionally biased region" description="Polar residues" evidence="4">
    <location>
        <begin position="395"/>
        <end position="414"/>
    </location>
</feature>
<accession>A0A7C9JBV6</accession>
<evidence type="ECO:0000256" key="2">
    <source>
        <dbReference type="ARBA" id="ARBA00022448"/>
    </source>
</evidence>
<evidence type="ECO:0000313" key="6">
    <source>
        <dbReference type="EMBL" id="NAS22864.1"/>
    </source>
</evidence>
<dbReference type="RefSeq" id="WP_161480210.1">
    <property type="nucleotide sequence ID" value="NZ_WXEW01000004.1"/>
</dbReference>
<protein>
    <submittedName>
        <fullName evidence="6">Extracellular solute-binding protein</fullName>
    </submittedName>
</protein>
<dbReference type="GO" id="GO:0055052">
    <property type="term" value="C:ATP-binding cassette (ABC) transporter complex, substrate-binding subunit-containing"/>
    <property type="evidence" value="ECO:0007669"/>
    <property type="project" value="TreeGrafter"/>
</dbReference>
<feature type="chain" id="PRO_5038634535" evidence="5">
    <location>
        <begin position="21"/>
        <end position="414"/>
    </location>
</feature>
<keyword evidence="3 5" id="KW-0732">Signal</keyword>
<dbReference type="InterPro" id="IPR006059">
    <property type="entry name" value="SBP"/>
</dbReference>
<keyword evidence="2" id="KW-0813">Transport</keyword>
<dbReference type="GO" id="GO:0042956">
    <property type="term" value="P:maltodextrin transmembrane transport"/>
    <property type="evidence" value="ECO:0007669"/>
    <property type="project" value="TreeGrafter"/>
</dbReference>
<dbReference type="PANTHER" id="PTHR30061">
    <property type="entry name" value="MALTOSE-BINDING PERIPLASMIC PROTEIN"/>
    <property type="match status" value="1"/>
</dbReference>
<dbReference type="AlphaFoldDB" id="A0A7C9JBV6"/>
<dbReference type="SUPFAM" id="SSF53850">
    <property type="entry name" value="Periplasmic binding protein-like II"/>
    <property type="match status" value="1"/>
</dbReference>
<dbReference type="PANTHER" id="PTHR30061:SF50">
    <property type="entry name" value="MALTOSE_MALTODEXTRIN-BINDING PERIPLASMIC PROTEIN"/>
    <property type="match status" value="1"/>
</dbReference>
<evidence type="ECO:0000256" key="3">
    <source>
        <dbReference type="ARBA" id="ARBA00022729"/>
    </source>
</evidence>
<reference evidence="6 7" key="1">
    <citation type="submission" date="2020-01" db="EMBL/GenBank/DDBJ databases">
        <title>Herbidospora sp. NEAU-GS84 nov., a novel actinomycete isolated from soil.</title>
        <authorList>
            <person name="Han L."/>
        </authorList>
    </citation>
    <scope>NUCLEOTIDE SEQUENCE [LARGE SCALE GENOMIC DNA]</scope>
    <source>
        <strain evidence="6 7">NEAU-GS84</strain>
    </source>
</reference>
<name>A0A7C9JBV6_9ACTN</name>
<gene>
    <name evidence="6" type="ORF">GT755_14335</name>
</gene>
<sequence>MKKKYAIGLLAVALAATACGRDSGGAAEEAEAVDTAKASGSVTVWAMGTEGEKLDAFAQKFEQANPGITVNVTALGWDVAHDKITAAIAGDATPDVSMIGNTWLSEMVKTGAIEPTPTDLVDQNAFFPSAWATGVVDGAAYGIPWYVETRAFYYRTDLVKDAKAPATWEEVTGFVKRLREEGAELGVEQNFRTGSWQEIAPLLYQAGGDFQADGKWTLDTPQMIQALDHWGSFFKDGLAATNQPTGAFPQTFVSGRVGAFYSGPWMITTMEQEGGDGFKDKFAVAPYPKGPSGGTSLVGGSNMVVFKDKPNRAAAWKFLTWLTDPKVQAEWYTTASSLPSVQAAWQEPALTADERVKVFGAQLEDAKPAPAVPTWEQVARVMETELEKYALGKQDSATTAKRMQEQADQIGTGA</sequence>
<evidence type="ECO:0000256" key="4">
    <source>
        <dbReference type="SAM" id="MobiDB-lite"/>
    </source>
</evidence>
<feature type="region of interest" description="Disordered" evidence="4">
    <location>
        <begin position="393"/>
        <end position="414"/>
    </location>
</feature>
<dbReference type="PROSITE" id="PS51257">
    <property type="entry name" value="PROKAR_LIPOPROTEIN"/>
    <property type="match status" value="1"/>
</dbReference>
<feature type="signal peptide" evidence="5">
    <location>
        <begin position="1"/>
        <end position="20"/>
    </location>
</feature>
<dbReference type="GO" id="GO:1901982">
    <property type="term" value="F:maltose binding"/>
    <property type="evidence" value="ECO:0007669"/>
    <property type="project" value="TreeGrafter"/>
</dbReference>
<evidence type="ECO:0000256" key="5">
    <source>
        <dbReference type="SAM" id="SignalP"/>
    </source>
</evidence>
<dbReference type="Proteomes" id="UP000479526">
    <property type="component" value="Unassembled WGS sequence"/>
</dbReference>
<dbReference type="EMBL" id="WXEW01000004">
    <property type="protein sequence ID" value="NAS22864.1"/>
    <property type="molecule type" value="Genomic_DNA"/>
</dbReference>
<comment type="similarity">
    <text evidence="1">Belongs to the bacterial solute-binding protein 1 family.</text>
</comment>
<evidence type="ECO:0000256" key="1">
    <source>
        <dbReference type="ARBA" id="ARBA00008520"/>
    </source>
</evidence>
<organism evidence="6 7">
    <name type="scientific">Herbidospora solisilvae</name>
    <dbReference type="NCBI Taxonomy" id="2696284"/>
    <lineage>
        <taxon>Bacteria</taxon>
        <taxon>Bacillati</taxon>
        <taxon>Actinomycetota</taxon>
        <taxon>Actinomycetes</taxon>
        <taxon>Streptosporangiales</taxon>
        <taxon>Streptosporangiaceae</taxon>
        <taxon>Herbidospora</taxon>
    </lineage>
</organism>
<dbReference type="Gene3D" id="3.40.190.10">
    <property type="entry name" value="Periplasmic binding protein-like II"/>
    <property type="match status" value="2"/>
</dbReference>
<keyword evidence="7" id="KW-1185">Reference proteome</keyword>